<feature type="signal peptide" evidence="3">
    <location>
        <begin position="1"/>
        <end position="21"/>
    </location>
</feature>
<comment type="similarity">
    <text evidence="1">Belongs to the 'GDXG' lipolytic enzyme family.</text>
</comment>
<evidence type="ECO:0000313" key="5">
    <source>
        <dbReference type="EMBL" id="CCU75170.1"/>
    </source>
</evidence>
<dbReference type="PROSITE" id="PS01173">
    <property type="entry name" value="LIPASE_GDXG_HIS"/>
    <property type="match status" value="1"/>
</dbReference>
<evidence type="ECO:0000259" key="4">
    <source>
        <dbReference type="Pfam" id="PF00135"/>
    </source>
</evidence>
<evidence type="ECO:0000256" key="2">
    <source>
        <dbReference type="SAM" id="MobiDB-lite"/>
    </source>
</evidence>
<gene>
    <name evidence="5" type="ORF">BGHDH14_bgh03765</name>
</gene>
<feature type="domain" description="Carboxylesterase type B" evidence="4">
    <location>
        <begin position="55"/>
        <end position="499"/>
    </location>
</feature>
<dbReference type="ESTHER" id="blug1-n1j5n4">
    <property type="family name" value="Fungal_carboxylesterase_lipase"/>
</dbReference>
<feature type="chain" id="PRO_5004106994" evidence="3">
    <location>
        <begin position="22"/>
        <end position="593"/>
    </location>
</feature>
<dbReference type="Pfam" id="PF00135">
    <property type="entry name" value="COesterase"/>
    <property type="match status" value="1"/>
</dbReference>
<dbReference type="OrthoDB" id="408631at2759"/>
<dbReference type="InParanoid" id="N1J5N4"/>
<dbReference type="PROSITE" id="PS00941">
    <property type="entry name" value="CARBOXYLESTERASE_B_2"/>
    <property type="match status" value="1"/>
</dbReference>
<dbReference type="InterPro" id="IPR002168">
    <property type="entry name" value="Lipase_GDXG_HIS_AS"/>
</dbReference>
<dbReference type="SUPFAM" id="SSF53474">
    <property type="entry name" value="alpha/beta-Hydrolases"/>
    <property type="match status" value="1"/>
</dbReference>
<keyword evidence="3" id="KW-0732">Signal</keyword>
<dbReference type="STRING" id="546991.N1J5N4"/>
<dbReference type="eggNOG" id="KOG4389">
    <property type="taxonomic scope" value="Eukaryota"/>
</dbReference>
<reference evidence="5 6" key="1">
    <citation type="journal article" date="2010" name="Science">
        <title>Genome expansion and gene loss in powdery mildew fungi reveal tradeoffs in extreme parasitism.</title>
        <authorList>
            <person name="Spanu P.D."/>
            <person name="Abbott J.C."/>
            <person name="Amselem J."/>
            <person name="Burgis T.A."/>
            <person name="Soanes D.M."/>
            <person name="Stueber K."/>
            <person name="Ver Loren van Themaat E."/>
            <person name="Brown J.K.M."/>
            <person name="Butcher S.A."/>
            <person name="Gurr S.J."/>
            <person name="Lebrun M.-H."/>
            <person name="Ridout C.J."/>
            <person name="Schulze-Lefert P."/>
            <person name="Talbot N.J."/>
            <person name="Ahmadinejad N."/>
            <person name="Ametz C."/>
            <person name="Barton G.R."/>
            <person name="Benjdia M."/>
            <person name="Bidzinski P."/>
            <person name="Bindschedler L.V."/>
            <person name="Both M."/>
            <person name="Brewer M.T."/>
            <person name="Cadle-Davidson L."/>
            <person name="Cadle-Davidson M.M."/>
            <person name="Collemare J."/>
            <person name="Cramer R."/>
            <person name="Frenkel O."/>
            <person name="Godfrey D."/>
            <person name="Harriman J."/>
            <person name="Hoede C."/>
            <person name="King B.C."/>
            <person name="Klages S."/>
            <person name="Kleemann J."/>
            <person name="Knoll D."/>
            <person name="Koti P.S."/>
            <person name="Kreplak J."/>
            <person name="Lopez-Ruiz F.J."/>
            <person name="Lu X."/>
            <person name="Maekawa T."/>
            <person name="Mahanil S."/>
            <person name="Micali C."/>
            <person name="Milgroom M.G."/>
            <person name="Montana G."/>
            <person name="Noir S."/>
            <person name="O'Connell R.J."/>
            <person name="Oberhaensli S."/>
            <person name="Parlange F."/>
            <person name="Pedersen C."/>
            <person name="Quesneville H."/>
            <person name="Reinhardt R."/>
            <person name="Rott M."/>
            <person name="Sacristan S."/>
            <person name="Schmidt S.M."/>
            <person name="Schoen M."/>
            <person name="Skamnioti P."/>
            <person name="Sommer H."/>
            <person name="Stephens A."/>
            <person name="Takahara H."/>
            <person name="Thordal-Christensen H."/>
            <person name="Vigouroux M."/>
            <person name="Wessling R."/>
            <person name="Wicker T."/>
            <person name="Panstruga R."/>
        </authorList>
    </citation>
    <scope>NUCLEOTIDE SEQUENCE [LARGE SCALE GENOMIC DNA]</scope>
    <source>
        <strain evidence="5">DH14</strain>
    </source>
</reference>
<proteinExistence type="inferred from homology"/>
<dbReference type="PANTHER" id="PTHR11559">
    <property type="entry name" value="CARBOXYLESTERASE"/>
    <property type="match status" value="1"/>
</dbReference>
<dbReference type="AlphaFoldDB" id="N1J5N4"/>
<dbReference type="InterPro" id="IPR029058">
    <property type="entry name" value="AB_hydrolase_fold"/>
</dbReference>
<dbReference type="EMBL" id="CAUH01001050">
    <property type="protein sequence ID" value="CCU75170.1"/>
    <property type="molecule type" value="Genomic_DNA"/>
</dbReference>
<name>N1J5N4_BLUG1</name>
<evidence type="ECO:0000256" key="3">
    <source>
        <dbReference type="SAM" id="SignalP"/>
    </source>
</evidence>
<sequence>MQFTTNFLVITLAFIAGFSQAGRSHKAYRAKWPTVNIGDGLTHQAIPDVDGGLIQSYRFNGIRYGTPNGRFSLAQPIWSSKNQRSKHKERPMSAGSGPAFPKCPQATPNWILENEAFLRAFIANQSTEGFSFGNGSQSLSLPIQIPEDETEDCLFLDVIVPKRVWDTTEAHPEKGFAPVIVYVHGGGFTSGDKSSHQDMNSLLADSVKVNSQGAILVLINYRLGIFGFLSGDPSIMSNAGLTDQRMALSWIQNNIQKFGGDRFRVTVMGEEAGAASILHHITAPTLSKKIFPQVLHRFDHSPQYPFRSAIIQSPAFQPLVESQAKATLNTVLKMARAITGKPVKNVSDLCALSYKTLYTINAAIVYESPLGTYTFGPTIDYSSNSYVPDFPLRRLDSGEFNKRVSILVGHGTNEGLLYTSHTSGTMKGFQAHLANMFPTLSERDLIYITNTIYNRPISGDNSDGSIAGAAEVMGEIFVDCNVYYLMEKIENSYGYYFKTVPAIQGPLLEDIIFGNLTSLNAISDHVAKKFRRKLLQFAMLAEEGAQAANLREYDSSGSVLLVSNAGFEGYTDDPSKTEKQCHYWAEASYETGS</sequence>
<dbReference type="Proteomes" id="UP000015441">
    <property type="component" value="Unassembled WGS sequence"/>
</dbReference>
<comment type="caution">
    <text evidence="5">The sequence shown here is derived from an EMBL/GenBank/DDBJ whole genome shotgun (WGS) entry which is preliminary data.</text>
</comment>
<protein>
    <submittedName>
        <fullName evidence="5">Esterase</fullName>
    </submittedName>
</protein>
<dbReference type="InterPro" id="IPR002018">
    <property type="entry name" value="CarbesteraseB"/>
</dbReference>
<evidence type="ECO:0000313" key="6">
    <source>
        <dbReference type="Proteomes" id="UP000015441"/>
    </source>
</evidence>
<feature type="region of interest" description="Disordered" evidence="2">
    <location>
        <begin position="79"/>
        <end position="99"/>
    </location>
</feature>
<dbReference type="InterPro" id="IPR050309">
    <property type="entry name" value="Type-B_Carboxylest/Lipase"/>
</dbReference>
<dbReference type="InterPro" id="IPR019819">
    <property type="entry name" value="Carboxylesterase_B_CS"/>
</dbReference>
<evidence type="ECO:0000256" key="1">
    <source>
        <dbReference type="ARBA" id="ARBA00010515"/>
    </source>
</evidence>
<accession>N1J5N4</accession>
<keyword evidence="6" id="KW-1185">Reference proteome</keyword>
<dbReference type="Gene3D" id="3.40.50.1820">
    <property type="entry name" value="alpha/beta hydrolase"/>
    <property type="match status" value="1"/>
</dbReference>
<dbReference type="GO" id="GO:0016787">
    <property type="term" value="F:hydrolase activity"/>
    <property type="evidence" value="ECO:0007669"/>
    <property type="project" value="InterPro"/>
</dbReference>
<organism evidence="5 6">
    <name type="scientific">Blumeria graminis f. sp. hordei (strain DH14)</name>
    <name type="common">Barley powdery mildew</name>
    <name type="synonym">Oidium monilioides f. sp. hordei</name>
    <dbReference type="NCBI Taxonomy" id="546991"/>
    <lineage>
        <taxon>Eukaryota</taxon>
        <taxon>Fungi</taxon>
        <taxon>Dikarya</taxon>
        <taxon>Ascomycota</taxon>
        <taxon>Pezizomycotina</taxon>
        <taxon>Leotiomycetes</taxon>
        <taxon>Erysiphales</taxon>
        <taxon>Erysiphaceae</taxon>
        <taxon>Blumeria</taxon>
        <taxon>Blumeria hordei</taxon>
    </lineage>
</organism>
<dbReference type="HOGENOM" id="CLU_006586_10_5_1"/>